<evidence type="ECO:0000313" key="4">
    <source>
        <dbReference type="Proteomes" id="UP000249363"/>
    </source>
</evidence>
<evidence type="ECO:0008006" key="5">
    <source>
        <dbReference type="Google" id="ProtNLM"/>
    </source>
</evidence>
<dbReference type="GO" id="GO:0006654">
    <property type="term" value="P:phosphatidic acid biosynthetic process"/>
    <property type="evidence" value="ECO:0007669"/>
    <property type="project" value="TreeGrafter"/>
</dbReference>
<keyword evidence="2" id="KW-0560">Oxidoreductase</keyword>
<comment type="caution">
    <text evidence="3">The sequence shown here is derived from an EMBL/GenBank/DDBJ whole genome shotgun (WGS) entry which is preliminary data.</text>
</comment>
<reference evidence="3 4" key="1">
    <citation type="journal article" date="2017" name="Biotechnol. Biofuels">
        <title>Differential beta-glucosidase expression as a function of carbon source availability in Talaromyces amestolkiae: a genomic and proteomic approach.</title>
        <authorList>
            <person name="de Eugenio L.I."/>
            <person name="Mendez-Liter J.A."/>
            <person name="Nieto-Dominguez M."/>
            <person name="Alonso L."/>
            <person name="Gil-Munoz J."/>
            <person name="Barriuso J."/>
            <person name="Prieto A."/>
            <person name="Martinez M.J."/>
        </authorList>
    </citation>
    <scope>NUCLEOTIDE SEQUENCE [LARGE SCALE GENOMIC DNA]</scope>
    <source>
        <strain evidence="3 4">CIB</strain>
    </source>
</reference>
<dbReference type="GO" id="GO:0005783">
    <property type="term" value="C:endoplasmic reticulum"/>
    <property type="evidence" value="ECO:0007669"/>
    <property type="project" value="TreeGrafter"/>
</dbReference>
<gene>
    <name evidence="3" type="ORF">BHQ10_004844</name>
</gene>
<dbReference type="GeneID" id="63794060"/>
<dbReference type="Gene3D" id="3.40.50.720">
    <property type="entry name" value="NAD(P)-binding Rossmann-like Domain"/>
    <property type="match status" value="1"/>
</dbReference>
<sequence length="175" mass="19043">MTRAFKSTNQPFFRPTYILNHAILLLQWNIPVSCASDIAELADTCEGSAADGTSVHPDIAVLSLDVTSTPLVTEAAKAVSESGRGLDILVNNAAFGYTTPVLDIDIDEAKKVQDTNLCGSVRTIQVFKDLLIASYGRIINFKVITAVFSLPWDAAYKIERGSLDVRFTFLSGRLD</sequence>
<dbReference type="InterPro" id="IPR036291">
    <property type="entry name" value="NAD(P)-bd_dom_sf"/>
</dbReference>
<dbReference type="GO" id="GO:0019433">
    <property type="term" value="P:triglyceride catabolic process"/>
    <property type="evidence" value="ECO:0007669"/>
    <property type="project" value="TreeGrafter"/>
</dbReference>
<evidence type="ECO:0000313" key="3">
    <source>
        <dbReference type="EMBL" id="RAO68832.1"/>
    </source>
</evidence>
<keyword evidence="4" id="KW-1185">Reference proteome</keyword>
<dbReference type="RefSeq" id="XP_040733348.1">
    <property type="nucleotide sequence ID" value="XM_040877254.1"/>
</dbReference>
<dbReference type="Proteomes" id="UP000249363">
    <property type="component" value="Unassembled WGS sequence"/>
</dbReference>
<dbReference type="GO" id="GO:0000140">
    <property type="term" value="F:acylglycerone-phosphate reductase (NADP+) activity"/>
    <property type="evidence" value="ECO:0007669"/>
    <property type="project" value="TreeGrafter"/>
</dbReference>
<dbReference type="SUPFAM" id="SSF51735">
    <property type="entry name" value="NAD(P)-binding Rossmann-fold domains"/>
    <property type="match status" value="1"/>
</dbReference>
<evidence type="ECO:0000256" key="2">
    <source>
        <dbReference type="ARBA" id="ARBA00023002"/>
    </source>
</evidence>
<dbReference type="InterPro" id="IPR002347">
    <property type="entry name" value="SDR_fam"/>
</dbReference>
<dbReference type="OrthoDB" id="2102561at2759"/>
<name>A0A364KZ54_TALAM</name>
<proteinExistence type="inferred from homology"/>
<dbReference type="GO" id="GO:0004806">
    <property type="term" value="F:triacylglycerol lipase activity"/>
    <property type="evidence" value="ECO:0007669"/>
    <property type="project" value="TreeGrafter"/>
</dbReference>
<protein>
    <recommendedName>
        <fullName evidence="5">Ketoreductase (KR) domain-containing protein</fullName>
    </recommendedName>
</protein>
<comment type="similarity">
    <text evidence="1">Belongs to the short-chain dehydrogenases/reductases (SDR) family.</text>
</comment>
<dbReference type="EMBL" id="MIKG01000008">
    <property type="protein sequence ID" value="RAO68832.1"/>
    <property type="molecule type" value="Genomic_DNA"/>
</dbReference>
<dbReference type="GO" id="GO:0005811">
    <property type="term" value="C:lipid droplet"/>
    <property type="evidence" value="ECO:0007669"/>
    <property type="project" value="TreeGrafter"/>
</dbReference>
<dbReference type="AlphaFoldDB" id="A0A364KZ54"/>
<accession>A0A364KZ54</accession>
<dbReference type="STRING" id="1196081.A0A364KZ54"/>
<evidence type="ECO:0000256" key="1">
    <source>
        <dbReference type="ARBA" id="ARBA00006484"/>
    </source>
</evidence>
<dbReference type="Pfam" id="PF13561">
    <property type="entry name" value="adh_short_C2"/>
    <property type="match status" value="1"/>
</dbReference>
<dbReference type="PANTHER" id="PTHR44169">
    <property type="entry name" value="NADPH-DEPENDENT 1-ACYLDIHYDROXYACETONE PHOSPHATE REDUCTASE"/>
    <property type="match status" value="1"/>
</dbReference>
<organism evidence="3 4">
    <name type="scientific">Talaromyces amestolkiae</name>
    <dbReference type="NCBI Taxonomy" id="1196081"/>
    <lineage>
        <taxon>Eukaryota</taxon>
        <taxon>Fungi</taxon>
        <taxon>Dikarya</taxon>
        <taxon>Ascomycota</taxon>
        <taxon>Pezizomycotina</taxon>
        <taxon>Eurotiomycetes</taxon>
        <taxon>Eurotiomycetidae</taxon>
        <taxon>Eurotiales</taxon>
        <taxon>Trichocomaceae</taxon>
        <taxon>Talaromyces</taxon>
        <taxon>Talaromyces sect. Talaromyces</taxon>
    </lineage>
</organism>
<dbReference type="PANTHER" id="PTHR44169:SF6">
    <property type="entry name" value="NADPH-DEPENDENT 1-ACYLDIHYDROXYACETONE PHOSPHATE REDUCTASE"/>
    <property type="match status" value="1"/>
</dbReference>